<evidence type="ECO:0000259" key="1">
    <source>
        <dbReference type="Pfam" id="PF13185"/>
    </source>
</evidence>
<dbReference type="Proteomes" id="UP000249066">
    <property type="component" value="Unassembled WGS sequence"/>
</dbReference>
<dbReference type="Gene3D" id="3.30.450.40">
    <property type="match status" value="1"/>
</dbReference>
<dbReference type="Pfam" id="PF13185">
    <property type="entry name" value="GAF_2"/>
    <property type="match status" value="1"/>
</dbReference>
<dbReference type="SUPFAM" id="SSF55781">
    <property type="entry name" value="GAF domain-like"/>
    <property type="match status" value="1"/>
</dbReference>
<protein>
    <submittedName>
        <fullName evidence="2">GAF domain-containing protein</fullName>
    </submittedName>
</protein>
<dbReference type="EMBL" id="QFNN01000020">
    <property type="protein sequence ID" value="PZO90795.1"/>
    <property type="molecule type" value="Genomic_DNA"/>
</dbReference>
<dbReference type="AlphaFoldDB" id="A0A2W5C666"/>
<organism evidence="2 3">
    <name type="scientific">Sphingomonas sanxanigenens</name>
    <dbReference type="NCBI Taxonomy" id="397260"/>
    <lineage>
        <taxon>Bacteria</taxon>
        <taxon>Pseudomonadati</taxon>
        <taxon>Pseudomonadota</taxon>
        <taxon>Alphaproteobacteria</taxon>
        <taxon>Sphingomonadales</taxon>
        <taxon>Sphingomonadaceae</taxon>
        <taxon>Sphingomonas</taxon>
    </lineage>
</organism>
<name>A0A2W5C666_9SPHN</name>
<sequence>MTEPAILARWSALVAAIQRLSVAGSIDDVVAILRESTRKIAASDGITVVRRRGENVEYVAEDALAPLWVGQSFPIKACVSGLAMLDRRPIIIPDVGNDPRLVYNYYRDTFVGSMAMFPVGFDESRYAIGAYWAAKGPIDPEAIKLIGTLARSAGAILENLAALESATGEHASLLRNAL</sequence>
<gene>
    <name evidence="2" type="ORF">DI623_05525</name>
</gene>
<evidence type="ECO:0000313" key="2">
    <source>
        <dbReference type="EMBL" id="PZO90795.1"/>
    </source>
</evidence>
<dbReference type="InterPro" id="IPR003018">
    <property type="entry name" value="GAF"/>
</dbReference>
<evidence type="ECO:0000313" key="3">
    <source>
        <dbReference type="Proteomes" id="UP000249066"/>
    </source>
</evidence>
<accession>A0A2W5C666</accession>
<dbReference type="InterPro" id="IPR029016">
    <property type="entry name" value="GAF-like_dom_sf"/>
</dbReference>
<comment type="caution">
    <text evidence="2">The sequence shown here is derived from an EMBL/GenBank/DDBJ whole genome shotgun (WGS) entry which is preliminary data.</text>
</comment>
<feature type="domain" description="GAF" evidence="1">
    <location>
        <begin position="25"/>
        <end position="158"/>
    </location>
</feature>
<proteinExistence type="predicted"/>
<reference evidence="2 3" key="1">
    <citation type="submission" date="2017-08" db="EMBL/GenBank/DDBJ databases">
        <title>Infants hospitalized years apart are colonized by the same room-sourced microbial strains.</title>
        <authorList>
            <person name="Brooks B."/>
            <person name="Olm M.R."/>
            <person name="Firek B.A."/>
            <person name="Baker R."/>
            <person name="Thomas B.C."/>
            <person name="Morowitz M.J."/>
            <person name="Banfield J.F."/>
        </authorList>
    </citation>
    <scope>NUCLEOTIDE SEQUENCE [LARGE SCALE GENOMIC DNA]</scope>
    <source>
        <strain evidence="2">S2_018_000_R2_101</strain>
    </source>
</reference>